<organism evidence="1 2">
    <name type="scientific">Hydrogenoanaerobacterium saccharovorans</name>
    <dbReference type="NCBI Taxonomy" id="474960"/>
    <lineage>
        <taxon>Bacteria</taxon>
        <taxon>Bacillati</taxon>
        <taxon>Bacillota</taxon>
        <taxon>Clostridia</taxon>
        <taxon>Eubacteriales</taxon>
        <taxon>Oscillospiraceae</taxon>
        <taxon>Hydrogenoanaerobacterium</taxon>
    </lineage>
</organism>
<dbReference type="RefSeq" id="WP_162840809.1">
    <property type="nucleotide sequence ID" value="NZ_FOCG01000001.1"/>
</dbReference>
<evidence type="ECO:0000313" key="1">
    <source>
        <dbReference type="EMBL" id="SEM64857.1"/>
    </source>
</evidence>
<proteinExistence type="predicted"/>
<dbReference type="AlphaFoldDB" id="A0A1H8A5Q0"/>
<keyword evidence="2" id="KW-1185">Reference proteome</keyword>
<name>A0A1H8A5Q0_9FIRM</name>
<accession>A0A1H8A5Q0</accession>
<dbReference type="EMBL" id="FOCG01000001">
    <property type="protein sequence ID" value="SEM64857.1"/>
    <property type="molecule type" value="Genomic_DNA"/>
</dbReference>
<dbReference type="Proteomes" id="UP000199158">
    <property type="component" value="Unassembled WGS sequence"/>
</dbReference>
<sequence length="55" mass="6323">MGDFQSIIERYCPVVEKNVPVEISYQKTGTKCESCLRKHLCMQEHGTCLGFNQEN</sequence>
<protein>
    <submittedName>
        <fullName evidence="1">Uncharacterized protein</fullName>
    </submittedName>
</protein>
<gene>
    <name evidence="1" type="ORF">SAMN05216180_1070</name>
</gene>
<reference evidence="1 2" key="1">
    <citation type="submission" date="2016-10" db="EMBL/GenBank/DDBJ databases">
        <authorList>
            <person name="de Groot N.N."/>
        </authorList>
    </citation>
    <scope>NUCLEOTIDE SEQUENCE [LARGE SCALE GENOMIC DNA]</scope>
    <source>
        <strain evidence="1 2">CGMCC 1.5070</strain>
    </source>
</reference>
<evidence type="ECO:0000313" key="2">
    <source>
        <dbReference type="Proteomes" id="UP000199158"/>
    </source>
</evidence>